<dbReference type="Pfam" id="PF12802">
    <property type="entry name" value="MarR_2"/>
    <property type="match status" value="1"/>
</dbReference>
<evidence type="ECO:0000259" key="1">
    <source>
        <dbReference type="PROSITE" id="PS50995"/>
    </source>
</evidence>
<evidence type="ECO:0000313" key="3">
    <source>
        <dbReference type="Proteomes" id="UP000305888"/>
    </source>
</evidence>
<dbReference type="GO" id="GO:0006950">
    <property type="term" value="P:response to stress"/>
    <property type="evidence" value="ECO:0007669"/>
    <property type="project" value="TreeGrafter"/>
</dbReference>
<proteinExistence type="predicted"/>
<dbReference type="InterPro" id="IPR000835">
    <property type="entry name" value="HTH_MarR-typ"/>
</dbReference>
<dbReference type="InterPro" id="IPR036390">
    <property type="entry name" value="WH_DNA-bd_sf"/>
</dbReference>
<dbReference type="SMART" id="SM00347">
    <property type="entry name" value="HTH_MARR"/>
    <property type="match status" value="1"/>
</dbReference>
<dbReference type="SUPFAM" id="SSF46785">
    <property type="entry name" value="Winged helix' DNA-binding domain"/>
    <property type="match status" value="1"/>
</dbReference>
<dbReference type="EMBL" id="CP040818">
    <property type="protein sequence ID" value="QDL93628.1"/>
    <property type="molecule type" value="Genomic_DNA"/>
</dbReference>
<reference evidence="2 3" key="1">
    <citation type="submission" date="2019-06" db="EMBL/GenBank/DDBJ databases">
        <title>Genome sequence of Rhodobacteraceae bacterium D4M1.</title>
        <authorList>
            <person name="Cao J."/>
        </authorList>
    </citation>
    <scope>NUCLEOTIDE SEQUENCE [LARGE SCALE GENOMIC DNA]</scope>
    <source>
        <strain evidence="2 3">D4M1</strain>
    </source>
</reference>
<protein>
    <submittedName>
        <fullName evidence="2">Winged helix-turn-helix transcriptional regulator</fullName>
    </submittedName>
</protein>
<keyword evidence="3" id="KW-1185">Reference proteome</keyword>
<gene>
    <name evidence="2" type="ORF">FDP22_07720</name>
</gene>
<dbReference type="InterPro" id="IPR039422">
    <property type="entry name" value="MarR/SlyA-like"/>
</dbReference>
<dbReference type="Proteomes" id="UP000305888">
    <property type="component" value="Chromosome"/>
</dbReference>
<dbReference type="PRINTS" id="PR00598">
    <property type="entry name" value="HTHMARR"/>
</dbReference>
<sequence length="109" mass="11840">MATGLTPTQFSVMYRLSEVGSVSQNQLGRSVAMDGATTKGVVDRLIARGLLTTRPDPDDRRRHLVSLTDAGWEVFEASVMIAHEVTADTLSALTAAEQRTLVRLLAKIQ</sequence>
<dbReference type="OrthoDB" id="9814496at2"/>
<name>A0A5B8FIY8_9RHOB</name>
<accession>A0A5B8FIY8</accession>
<dbReference type="Gene3D" id="1.10.10.10">
    <property type="entry name" value="Winged helix-like DNA-binding domain superfamily/Winged helix DNA-binding domain"/>
    <property type="match status" value="1"/>
</dbReference>
<dbReference type="GO" id="GO:0003700">
    <property type="term" value="F:DNA-binding transcription factor activity"/>
    <property type="evidence" value="ECO:0007669"/>
    <property type="project" value="InterPro"/>
</dbReference>
<evidence type="ECO:0000313" key="2">
    <source>
        <dbReference type="EMBL" id="QDL93628.1"/>
    </source>
</evidence>
<dbReference type="PROSITE" id="PS50995">
    <property type="entry name" value="HTH_MARR_2"/>
    <property type="match status" value="1"/>
</dbReference>
<feature type="domain" description="HTH marR-type" evidence="1">
    <location>
        <begin position="1"/>
        <end position="109"/>
    </location>
</feature>
<organism evidence="2 3">
    <name type="scientific">Paroceanicella profunda</name>
    <dbReference type="NCBI Taxonomy" id="2579971"/>
    <lineage>
        <taxon>Bacteria</taxon>
        <taxon>Pseudomonadati</taxon>
        <taxon>Pseudomonadota</taxon>
        <taxon>Alphaproteobacteria</taxon>
        <taxon>Rhodobacterales</taxon>
        <taxon>Paracoccaceae</taxon>
        <taxon>Paroceanicella</taxon>
    </lineage>
</organism>
<dbReference type="KEGG" id="ppru:FDP22_07720"/>
<dbReference type="AlphaFoldDB" id="A0A5B8FIY8"/>
<dbReference type="InterPro" id="IPR036388">
    <property type="entry name" value="WH-like_DNA-bd_sf"/>
</dbReference>
<dbReference type="PANTHER" id="PTHR33164">
    <property type="entry name" value="TRANSCRIPTIONAL REGULATOR, MARR FAMILY"/>
    <property type="match status" value="1"/>
</dbReference>
<dbReference type="PANTHER" id="PTHR33164:SF95">
    <property type="entry name" value="TRANSCRIPTIONAL REGULATOR"/>
    <property type="match status" value="1"/>
</dbReference>